<dbReference type="EMBL" id="BK032499">
    <property type="protein sequence ID" value="DAF43143.1"/>
    <property type="molecule type" value="Genomic_DNA"/>
</dbReference>
<organism evidence="1">
    <name type="scientific">Siphoviridae sp. ctLeh52</name>
    <dbReference type="NCBI Taxonomy" id="2827849"/>
    <lineage>
        <taxon>Viruses</taxon>
        <taxon>Duplodnaviria</taxon>
        <taxon>Heunggongvirae</taxon>
        <taxon>Uroviricota</taxon>
        <taxon>Caudoviricetes</taxon>
    </lineage>
</organism>
<proteinExistence type="predicted"/>
<evidence type="ECO:0000313" key="1">
    <source>
        <dbReference type="EMBL" id="DAF43143.1"/>
    </source>
</evidence>
<protein>
    <submittedName>
        <fullName evidence="1">Uncharacterized protein</fullName>
    </submittedName>
</protein>
<sequence>MKTVNILGTEYKIKRKKFSNKDCDGYCDNTNKVIVVRKDNYNNVGDFEWLIKKQLRHEIIHAFLSESGLQSNFEHNQRFGHEETMVDWIAIQFPKMLEVFKKLDIL</sequence>
<accession>A0A8S5RX56</accession>
<name>A0A8S5RX56_9CAUD</name>
<reference evidence="1" key="1">
    <citation type="journal article" date="2021" name="Proc. Natl. Acad. Sci. U.S.A.">
        <title>A Catalog of Tens of Thousands of Viruses from Human Metagenomes Reveals Hidden Associations with Chronic Diseases.</title>
        <authorList>
            <person name="Tisza M.J."/>
            <person name="Buck C.B."/>
        </authorList>
    </citation>
    <scope>NUCLEOTIDE SEQUENCE</scope>
    <source>
        <strain evidence="1">CtLeh52</strain>
    </source>
</reference>